<dbReference type="KEGG" id="xbc:ELE36_08075"/>
<evidence type="ECO:0000313" key="1">
    <source>
        <dbReference type="EMBL" id="QBB70323.1"/>
    </source>
</evidence>
<accession>A0A411HIK0</accession>
<name>A0A411HIK0_9GAMM</name>
<protein>
    <submittedName>
        <fullName evidence="1">Uncharacterized protein</fullName>
    </submittedName>
</protein>
<evidence type="ECO:0000313" key="2">
    <source>
        <dbReference type="Proteomes" id="UP000291562"/>
    </source>
</evidence>
<reference evidence="1 2" key="1">
    <citation type="submission" date="2019-01" db="EMBL/GenBank/DDBJ databases">
        <title>Pseudolysobacter antarctica gen. nov., sp. nov., isolated from Fildes Peninsula, Antarctica.</title>
        <authorList>
            <person name="Wei Z."/>
            <person name="Peng F."/>
        </authorList>
    </citation>
    <scope>NUCLEOTIDE SEQUENCE [LARGE SCALE GENOMIC DNA]</scope>
    <source>
        <strain evidence="1 2">AQ6-296</strain>
    </source>
</reference>
<keyword evidence="2" id="KW-1185">Reference proteome</keyword>
<dbReference type="OrthoDB" id="9929351at2"/>
<sequence length="77" mass="8879">MRSLRTLEMTVLGYRIERIEEHDQLGIVDAARFEVMCPWSGAVLRNFARVRQAKRYVLACELAGRHRSPSLRINHAG</sequence>
<dbReference type="Proteomes" id="UP000291562">
    <property type="component" value="Chromosome"/>
</dbReference>
<gene>
    <name evidence="1" type="ORF">ELE36_08075</name>
</gene>
<dbReference type="AlphaFoldDB" id="A0A411HIK0"/>
<dbReference type="EMBL" id="CP035704">
    <property type="protein sequence ID" value="QBB70323.1"/>
    <property type="molecule type" value="Genomic_DNA"/>
</dbReference>
<proteinExistence type="predicted"/>
<organism evidence="1 2">
    <name type="scientific">Pseudolysobacter antarcticus</name>
    <dbReference type="NCBI Taxonomy" id="2511995"/>
    <lineage>
        <taxon>Bacteria</taxon>
        <taxon>Pseudomonadati</taxon>
        <taxon>Pseudomonadota</taxon>
        <taxon>Gammaproteobacteria</taxon>
        <taxon>Lysobacterales</taxon>
        <taxon>Rhodanobacteraceae</taxon>
        <taxon>Pseudolysobacter</taxon>
    </lineage>
</organism>
<dbReference type="RefSeq" id="WP_129832582.1">
    <property type="nucleotide sequence ID" value="NZ_CP035704.1"/>
</dbReference>